<evidence type="ECO:0000313" key="4">
    <source>
        <dbReference type="Proteomes" id="UP000070412"/>
    </source>
</evidence>
<feature type="compositionally biased region" description="Polar residues" evidence="1">
    <location>
        <begin position="1"/>
        <end position="15"/>
    </location>
</feature>
<keyword evidence="4" id="KW-1185">Reference proteome</keyword>
<dbReference type="EnsemblMetazoa" id="SSS_239s_mrna">
    <property type="protein sequence ID" value="KAF7490973.1"/>
    <property type="gene ID" value="SSS_239"/>
</dbReference>
<organism evidence="2">
    <name type="scientific">Sarcoptes scabiei</name>
    <name type="common">Itch mite</name>
    <name type="synonym">Acarus scabiei</name>
    <dbReference type="NCBI Taxonomy" id="52283"/>
    <lineage>
        <taxon>Eukaryota</taxon>
        <taxon>Metazoa</taxon>
        <taxon>Ecdysozoa</taxon>
        <taxon>Arthropoda</taxon>
        <taxon>Chelicerata</taxon>
        <taxon>Arachnida</taxon>
        <taxon>Acari</taxon>
        <taxon>Acariformes</taxon>
        <taxon>Sarcoptiformes</taxon>
        <taxon>Astigmata</taxon>
        <taxon>Psoroptidia</taxon>
        <taxon>Sarcoptoidea</taxon>
        <taxon>Sarcoptidae</taxon>
        <taxon>Sarcoptinae</taxon>
        <taxon>Sarcoptes</taxon>
    </lineage>
</organism>
<evidence type="ECO:0000313" key="3">
    <source>
        <dbReference type="EnsemblMetazoa" id="KAF7490973.1"/>
    </source>
</evidence>
<reference evidence="2" key="2">
    <citation type="submission" date="2020-01" db="EMBL/GenBank/DDBJ databases">
        <authorList>
            <person name="Korhonen P.K.K."/>
            <person name="Guangxu M.G."/>
            <person name="Wang T.W."/>
            <person name="Stroehlein A.J.S."/>
            <person name="Young N.D."/>
            <person name="Ang C.-S.A."/>
            <person name="Fernando D.W.F."/>
            <person name="Lu H.L."/>
            <person name="Taylor S.T."/>
            <person name="Ehtesham M.E.M."/>
            <person name="Najaraj S.H.N."/>
            <person name="Harsha G.H.G."/>
            <person name="Madugundu A.M."/>
            <person name="Renuse S.R."/>
            <person name="Holt D.H."/>
            <person name="Pandey A.P."/>
            <person name="Papenfuss A.P."/>
            <person name="Gasser R.B.G."/>
            <person name="Fischer K.F."/>
        </authorList>
    </citation>
    <scope>NUCLEOTIDE SEQUENCE</scope>
    <source>
        <strain evidence="2">SSS_KF_BRIS2020</strain>
    </source>
</reference>
<gene>
    <name evidence="2" type="ORF">SSS_239</name>
</gene>
<feature type="compositionally biased region" description="Low complexity" evidence="1">
    <location>
        <begin position="48"/>
        <end position="63"/>
    </location>
</feature>
<feature type="region of interest" description="Disordered" evidence="1">
    <location>
        <begin position="38"/>
        <end position="63"/>
    </location>
</feature>
<protein>
    <submittedName>
        <fullName evidence="2 3">Uncharacterized protein</fullName>
    </submittedName>
</protein>
<reference evidence="3" key="3">
    <citation type="submission" date="2022-06" db="UniProtKB">
        <authorList>
            <consortium name="EnsemblMetazoa"/>
        </authorList>
    </citation>
    <scope>IDENTIFICATION</scope>
</reference>
<evidence type="ECO:0000256" key="1">
    <source>
        <dbReference type="SAM" id="MobiDB-lite"/>
    </source>
</evidence>
<reference evidence="4" key="1">
    <citation type="journal article" date="2020" name="PLoS Negl. Trop. Dis.">
        <title>High-quality nuclear genome for Sarcoptes scabiei-A critical resource for a neglected parasite.</title>
        <authorList>
            <person name="Korhonen P.K."/>
            <person name="Gasser R.B."/>
            <person name="Ma G."/>
            <person name="Wang T."/>
            <person name="Stroehlein A.J."/>
            <person name="Young N.D."/>
            <person name="Ang C.S."/>
            <person name="Fernando D.D."/>
            <person name="Lu H.C."/>
            <person name="Taylor S."/>
            <person name="Reynolds S.L."/>
            <person name="Mofiz E."/>
            <person name="Najaraj S.H."/>
            <person name="Gowda H."/>
            <person name="Madugundu A."/>
            <person name="Renuse S."/>
            <person name="Holt D."/>
            <person name="Pandey A."/>
            <person name="Papenfuss A.T."/>
            <person name="Fischer K."/>
        </authorList>
    </citation>
    <scope>NUCLEOTIDE SEQUENCE [LARGE SCALE GENOMIC DNA]</scope>
</reference>
<feature type="compositionally biased region" description="Basic residues" evidence="1">
    <location>
        <begin position="38"/>
        <end position="47"/>
    </location>
</feature>
<proteinExistence type="predicted"/>
<name>A0A834RBU4_SARSC</name>
<sequence length="143" mass="16023">MSSFAGSKSCVTPSPSELPQPPKIWMNSLSSSISSTKKSIRNNHNHHNINTNINNHQNHTPNITIKRRPKSVSNKMINSIENTSYDLSKSHDINVSDLKEDSAILVVGTKSPISNNNRRLMKTLRKSPQDDPVLDLIQFSKSY</sequence>
<evidence type="ECO:0000313" key="2">
    <source>
        <dbReference type="EMBL" id="KAF7490973.1"/>
    </source>
</evidence>
<dbReference type="EMBL" id="WVUK01000062">
    <property type="protein sequence ID" value="KAF7490973.1"/>
    <property type="molecule type" value="Genomic_DNA"/>
</dbReference>
<dbReference type="Proteomes" id="UP000070412">
    <property type="component" value="Unassembled WGS sequence"/>
</dbReference>
<accession>A0A834RBU4</accession>
<feature type="region of interest" description="Disordered" evidence="1">
    <location>
        <begin position="1"/>
        <end position="23"/>
    </location>
</feature>
<dbReference type="AlphaFoldDB" id="A0A834RBU4"/>
<dbReference type="OrthoDB" id="6516868at2759"/>